<dbReference type="GO" id="GO:0016831">
    <property type="term" value="F:carboxy-lyase activity"/>
    <property type="evidence" value="ECO:0007669"/>
    <property type="project" value="TreeGrafter"/>
</dbReference>
<dbReference type="NCBIfam" id="TIGR00421">
    <property type="entry name" value="ubiX_pad"/>
    <property type="match status" value="1"/>
</dbReference>
<dbReference type="KEGG" id="cbab:SMCB_0074"/>
<dbReference type="STRING" id="1458426.SMCB_0074"/>
<keyword evidence="3 7" id="KW-0288">FMN</keyword>
<dbReference type="InterPro" id="IPR003382">
    <property type="entry name" value="Flavoprotein"/>
</dbReference>
<evidence type="ECO:0000256" key="6">
    <source>
        <dbReference type="ARBA" id="ARBA00060793"/>
    </source>
</evidence>
<evidence type="ECO:0000256" key="2">
    <source>
        <dbReference type="ARBA" id="ARBA00022630"/>
    </source>
</evidence>
<dbReference type="SUPFAM" id="SSF52507">
    <property type="entry name" value="Homo-oligomeric flavin-containing Cys decarboxylases, HFCD"/>
    <property type="match status" value="1"/>
</dbReference>
<evidence type="ECO:0000313" key="9">
    <source>
        <dbReference type="EMBL" id="BAO82302.1"/>
    </source>
</evidence>
<evidence type="ECO:0000256" key="7">
    <source>
        <dbReference type="HAMAP-Rule" id="MF_01984"/>
    </source>
</evidence>
<dbReference type="AlphaFoldDB" id="A0A060NKR2"/>
<comment type="caution">
    <text evidence="7">Lacks conserved residue(s) required for the propagation of feature annotation.</text>
</comment>
<feature type="domain" description="Flavoprotein" evidence="8">
    <location>
        <begin position="11"/>
        <end position="173"/>
    </location>
</feature>
<comment type="similarity">
    <text evidence="6 7">Belongs to the UbiX/PAD1 family.</text>
</comment>
<accession>A0A060NKR2</accession>
<dbReference type="HOGENOM" id="CLU_074522_0_1_4"/>
<dbReference type="HAMAP" id="MF_01984">
    <property type="entry name" value="ubiX_pad"/>
    <property type="match status" value="1"/>
</dbReference>
<proteinExistence type="inferred from homology"/>
<evidence type="ECO:0000313" key="10">
    <source>
        <dbReference type="Proteomes" id="UP000066014"/>
    </source>
</evidence>
<protein>
    <recommendedName>
        <fullName evidence="7">Flavin prenyltransferase UbiX</fullName>
        <ecNumber evidence="7">2.5.1.129</ecNumber>
    </recommendedName>
</protein>
<keyword evidence="10" id="KW-1185">Reference proteome</keyword>
<gene>
    <name evidence="7" type="primary">ubiX</name>
    <name evidence="9" type="ORF">SMCB_0074</name>
</gene>
<sequence>MQPEAPPSVQRLLVAITGASGAVYGWRLLQLLRELPALEVHALVSDAGWLTLQHELDLGPDDVRAAVAQLHDVHHIGAAPASGSFRCHGMVVAPCSMRSLAAIALSLADNLIVRAADVMLKERRRLILLPREAPLHLGHLRHMLQVTEMGGIICPPMPAFYQHPRSIEDLVDASLMRVLDLLGLAHPRAQRWTGLSSAAPSHAGT</sequence>
<organism evidence="9 10">
    <name type="scientific">Serpentinimonas maccroryi</name>
    <dbReference type="NCBI Taxonomy" id="1458426"/>
    <lineage>
        <taxon>Bacteria</taxon>
        <taxon>Pseudomonadati</taxon>
        <taxon>Pseudomonadota</taxon>
        <taxon>Betaproteobacteria</taxon>
        <taxon>Burkholderiales</taxon>
        <taxon>Comamonadaceae</taxon>
        <taxon>Serpentinimonas</taxon>
    </lineage>
</organism>
<reference evidence="9 10" key="1">
    <citation type="journal article" date="2014" name="Nat. Commun.">
        <title>Physiological and genomic features of highly alkaliphilic hydrogen-utilizing Betaproteobacteria from a continental serpentinizing site.</title>
        <authorList>
            <person name="Suzuki S."/>
            <person name="Kuenen J.G."/>
            <person name="Schipper K."/>
            <person name="van der Velde S."/>
            <person name="Ishii S."/>
            <person name="Wu A."/>
            <person name="Sorokin D.Y."/>
            <person name="Tenney A."/>
            <person name="Meng X.Y."/>
            <person name="Morrill P.L."/>
            <person name="Kamagata Y."/>
            <person name="Muyzer G."/>
            <person name="Nealson K.H."/>
        </authorList>
    </citation>
    <scope>NUCLEOTIDE SEQUENCE [LARGE SCALE GENOMIC DNA]</scope>
    <source>
        <strain evidence="9 10">B1</strain>
    </source>
</reference>
<evidence type="ECO:0000256" key="1">
    <source>
        <dbReference type="ARBA" id="ARBA00022602"/>
    </source>
</evidence>
<keyword evidence="4 7" id="KW-0808">Transferase</keyword>
<dbReference type="InterPro" id="IPR004507">
    <property type="entry name" value="UbiX-like"/>
</dbReference>
<keyword evidence="2 7" id="KW-0285">Flavoprotein</keyword>
<dbReference type="GO" id="GO:0106141">
    <property type="term" value="F:flavin prenyltransferase activity"/>
    <property type="evidence" value="ECO:0007669"/>
    <property type="project" value="UniProtKB-EC"/>
</dbReference>
<feature type="binding site" evidence="7">
    <location>
        <position position="177"/>
    </location>
    <ligand>
        <name>dimethylallyl phosphate</name>
        <dbReference type="ChEBI" id="CHEBI:88052"/>
    </ligand>
</feature>
<dbReference type="NCBIfam" id="NF004685">
    <property type="entry name" value="PRK06029.1"/>
    <property type="match status" value="1"/>
</dbReference>
<dbReference type="Proteomes" id="UP000066014">
    <property type="component" value="Chromosome"/>
</dbReference>
<feature type="binding site" evidence="7">
    <location>
        <position position="131"/>
    </location>
    <ligand>
        <name>FMN</name>
        <dbReference type="ChEBI" id="CHEBI:58210"/>
    </ligand>
</feature>
<keyword evidence="1 7" id="KW-0637">Prenyltransferase</keyword>
<dbReference type="RefSeq" id="WP_034114073.1">
    <property type="nucleotide sequence ID" value="NZ_AP014569.1"/>
</dbReference>
<evidence type="ECO:0000256" key="5">
    <source>
        <dbReference type="ARBA" id="ARBA00050612"/>
    </source>
</evidence>
<dbReference type="Pfam" id="PF02441">
    <property type="entry name" value="Flavoprotein"/>
    <property type="match status" value="1"/>
</dbReference>
<evidence type="ECO:0000259" key="8">
    <source>
        <dbReference type="Pfam" id="PF02441"/>
    </source>
</evidence>
<dbReference type="EMBL" id="AP014569">
    <property type="protein sequence ID" value="BAO82302.1"/>
    <property type="molecule type" value="Genomic_DNA"/>
</dbReference>
<dbReference type="PANTHER" id="PTHR43374">
    <property type="entry name" value="FLAVIN PRENYLTRANSFERASE"/>
    <property type="match status" value="1"/>
</dbReference>
<comment type="catalytic activity">
    <reaction evidence="5 7">
        <text>dimethylallyl phosphate + FMNH2 = prenylated FMNH2 + phosphate</text>
        <dbReference type="Rhea" id="RHEA:37743"/>
        <dbReference type="ChEBI" id="CHEBI:43474"/>
        <dbReference type="ChEBI" id="CHEBI:57618"/>
        <dbReference type="ChEBI" id="CHEBI:87467"/>
        <dbReference type="ChEBI" id="CHEBI:88052"/>
        <dbReference type="EC" id="2.5.1.129"/>
    </reaction>
</comment>
<feature type="binding site" evidence="7">
    <location>
        <begin position="96"/>
        <end position="99"/>
    </location>
    <ligand>
        <name>FMN</name>
        <dbReference type="ChEBI" id="CHEBI:58210"/>
    </ligand>
</feature>
<feature type="binding site" evidence="7">
    <location>
        <position position="45"/>
    </location>
    <ligand>
        <name>FMN</name>
        <dbReference type="ChEBI" id="CHEBI:58210"/>
    </ligand>
</feature>
<evidence type="ECO:0000256" key="4">
    <source>
        <dbReference type="ARBA" id="ARBA00022679"/>
    </source>
</evidence>
<evidence type="ECO:0000256" key="3">
    <source>
        <dbReference type="ARBA" id="ARBA00022643"/>
    </source>
</evidence>
<dbReference type="EC" id="2.5.1.129" evidence="7"/>
<dbReference type="OrthoDB" id="9781577at2"/>
<dbReference type="Gene3D" id="3.40.50.1950">
    <property type="entry name" value="Flavin prenyltransferase-like"/>
    <property type="match status" value="1"/>
</dbReference>
<dbReference type="FunFam" id="3.40.50.1950:FF:000001">
    <property type="entry name" value="Flavin prenyltransferase UbiX"/>
    <property type="match status" value="1"/>
</dbReference>
<dbReference type="PANTHER" id="PTHR43374:SF1">
    <property type="entry name" value="FLAVIN PRENYLTRANSFERASE PAD1, MITOCHONDRIAL"/>
    <property type="match status" value="1"/>
</dbReference>
<dbReference type="InterPro" id="IPR036551">
    <property type="entry name" value="Flavin_trans-like"/>
</dbReference>
<name>A0A060NKR2_9BURK</name>
<comment type="function">
    <text evidence="7">Flavin prenyltransferase that catalyzes the synthesis of the prenylated FMN cofactor (prenyl-FMN) for 4-hydroxy-3-polyprenylbenzoic acid decarboxylase UbiD. The prenyltransferase is metal-independent and links a dimethylallyl moiety from dimethylallyl monophosphate (DMAP) to the flavin N5 and C6 atoms of FMN.</text>
</comment>
<feature type="binding site" evidence="7">
    <location>
        <begin position="18"/>
        <end position="20"/>
    </location>
    <ligand>
        <name>FMN</name>
        <dbReference type="ChEBI" id="CHEBI:58210"/>
    </ligand>
</feature>
<feature type="binding site" evidence="7">
    <location>
        <position position="161"/>
    </location>
    <ligand>
        <name>dimethylallyl phosphate</name>
        <dbReference type="ChEBI" id="CHEBI:88052"/>
    </ligand>
</feature>